<sequence length="295" mass="34478">MAKKEQNIPTYGLRSFSHPQHASRHFHVEPFEANRHFTVSYPHRHDFFEVLYLTKGTGYHIIDSSEYKINPPCVFYMSPGQAHKIEFSNDIEGYLFIFAAEFYLFDKNNQNRLLEFPFFFNIHQDNPPLQLVDKSDQEFLKQLFVKGIEEVGRKDGGDIDLLRSLLDTILNYTARLYPTEEEGLASGKGHLIVKRFFQLVEENYQNNLSVNSYAQLLAITPNHLTQTLKQLTGRTSNEIIQSKQILEIKRLLVHTNLTVTQISDQLNFADQSYFTKFFKKQIGITPIQFRSKFER</sequence>
<dbReference type="InterPro" id="IPR037923">
    <property type="entry name" value="HTH-like"/>
</dbReference>
<keyword evidence="1" id="KW-0805">Transcription regulation</keyword>
<evidence type="ECO:0000256" key="2">
    <source>
        <dbReference type="ARBA" id="ARBA00023125"/>
    </source>
</evidence>
<dbReference type="eggNOG" id="COG2207">
    <property type="taxonomic scope" value="Bacteria"/>
</dbReference>
<dbReference type="InterPro" id="IPR003313">
    <property type="entry name" value="AraC-bd"/>
</dbReference>
<comment type="caution">
    <text evidence="5">The sequence shown here is derived from an EMBL/GenBank/DDBJ whole genome shotgun (WGS) entry which is preliminary data.</text>
</comment>
<protein>
    <submittedName>
        <fullName evidence="5">L-rhamnose operon transcriptional activator RhaR</fullName>
    </submittedName>
</protein>
<dbReference type="Pfam" id="PF02311">
    <property type="entry name" value="AraC_binding"/>
    <property type="match status" value="1"/>
</dbReference>
<dbReference type="InterPro" id="IPR018062">
    <property type="entry name" value="HTH_AraC-typ_CS"/>
</dbReference>
<dbReference type="EMBL" id="BAMD01000003">
    <property type="protein sequence ID" value="GAF01871.1"/>
    <property type="molecule type" value="Genomic_DNA"/>
</dbReference>
<dbReference type="RefSeq" id="WP_027472913.1">
    <property type="nucleotide sequence ID" value="NZ_BAMD01000003.1"/>
</dbReference>
<evidence type="ECO:0000256" key="3">
    <source>
        <dbReference type="ARBA" id="ARBA00023163"/>
    </source>
</evidence>
<feature type="domain" description="HTH araC/xylS-type" evidence="4">
    <location>
        <begin position="194"/>
        <end position="292"/>
    </location>
</feature>
<dbReference type="SUPFAM" id="SSF46689">
    <property type="entry name" value="Homeodomain-like"/>
    <property type="match status" value="1"/>
</dbReference>
<reference evidence="5 6" key="1">
    <citation type="journal article" date="2014" name="Genome Announc.">
        <title>Draft Genome Sequence of Cytophaga fermentans JCM 21142T, a Facultative Anaerobe Isolated from Marine Mud.</title>
        <authorList>
            <person name="Starns D."/>
            <person name="Oshima K."/>
            <person name="Suda W."/>
            <person name="Iino T."/>
            <person name="Yuki M."/>
            <person name="Inoue J."/>
            <person name="Kitamura K."/>
            <person name="Iida T."/>
            <person name="Darby A."/>
            <person name="Hattori M."/>
            <person name="Ohkuma M."/>
        </authorList>
    </citation>
    <scope>NUCLEOTIDE SEQUENCE [LARGE SCALE GENOMIC DNA]</scope>
    <source>
        <strain evidence="5 6">JCM 21142</strain>
    </source>
</reference>
<evidence type="ECO:0000256" key="1">
    <source>
        <dbReference type="ARBA" id="ARBA00023015"/>
    </source>
</evidence>
<dbReference type="SUPFAM" id="SSF51215">
    <property type="entry name" value="Regulatory protein AraC"/>
    <property type="match status" value="1"/>
</dbReference>
<dbReference type="InterPro" id="IPR018060">
    <property type="entry name" value="HTH_AraC"/>
</dbReference>
<dbReference type="PANTHER" id="PTHR43280">
    <property type="entry name" value="ARAC-FAMILY TRANSCRIPTIONAL REGULATOR"/>
    <property type="match status" value="1"/>
</dbReference>
<dbReference type="InterPro" id="IPR020449">
    <property type="entry name" value="Tscrpt_reg_AraC-type_HTH"/>
</dbReference>
<dbReference type="PROSITE" id="PS00041">
    <property type="entry name" value="HTH_ARAC_FAMILY_1"/>
    <property type="match status" value="1"/>
</dbReference>
<name>W7YBQ0_9BACT</name>
<accession>W7YBQ0</accession>
<dbReference type="PRINTS" id="PR00032">
    <property type="entry name" value="HTHARAC"/>
</dbReference>
<evidence type="ECO:0000313" key="5">
    <source>
        <dbReference type="EMBL" id="GAF01871.1"/>
    </source>
</evidence>
<dbReference type="SMART" id="SM00342">
    <property type="entry name" value="HTH_ARAC"/>
    <property type="match status" value="1"/>
</dbReference>
<evidence type="ECO:0000259" key="4">
    <source>
        <dbReference type="PROSITE" id="PS01124"/>
    </source>
</evidence>
<dbReference type="STRING" id="869213.GCA_000517085_03518"/>
<dbReference type="Proteomes" id="UP000019402">
    <property type="component" value="Unassembled WGS sequence"/>
</dbReference>
<dbReference type="InterPro" id="IPR009057">
    <property type="entry name" value="Homeodomain-like_sf"/>
</dbReference>
<keyword evidence="2" id="KW-0238">DNA-binding</keyword>
<dbReference type="InterPro" id="IPR014710">
    <property type="entry name" value="RmlC-like_jellyroll"/>
</dbReference>
<proteinExistence type="predicted"/>
<dbReference type="PROSITE" id="PS01124">
    <property type="entry name" value="HTH_ARAC_FAMILY_2"/>
    <property type="match status" value="1"/>
</dbReference>
<evidence type="ECO:0000313" key="6">
    <source>
        <dbReference type="Proteomes" id="UP000019402"/>
    </source>
</evidence>
<dbReference type="OrthoDB" id="1096411at2"/>
<dbReference type="Gene3D" id="2.60.120.10">
    <property type="entry name" value="Jelly Rolls"/>
    <property type="match status" value="1"/>
</dbReference>
<dbReference type="PANTHER" id="PTHR43280:SF32">
    <property type="entry name" value="TRANSCRIPTIONAL REGULATORY PROTEIN"/>
    <property type="match status" value="1"/>
</dbReference>
<keyword evidence="6" id="KW-1185">Reference proteome</keyword>
<organism evidence="5 6">
    <name type="scientific">Saccharicrinis fermentans DSM 9555 = JCM 21142</name>
    <dbReference type="NCBI Taxonomy" id="869213"/>
    <lineage>
        <taxon>Bacteria</taxon>
        <taxon>Pseudomonadati</taxon>
        <taxon>Bacteroidota</taxon>
        <taxon>Bacteroidia</taxon>
        <taxon>Marinilabiliales</taxon>
        <taxon>Marinilabiliaceae</taxon>
        <taxon>Saccharicrinis</taxon>
    </lineage>
</organism>
<dbReference type="AlphaFoldDB" id="W7YBQ0"/>
<dbReference type="Pfam" id="PF12833">
    <property type="entry name" value="HTH_18"/>
    <property type="match status" value="1"/>
</dbReference>
<dbReference type="GO" id="GO:0043565">
    <property type="term" value="F:sequence-specific DNA binding"/>
    <property type="evidence" value="ECO:0007669"/>
    <property type="project" value="InterPro"/>
</dbReference>
<gene>
    <name evidence="5" type="ORF">JCM21142_491</name>
</gene>
<keyword evidence="3" id="KW-0804">Transcription</keyword>
<dbReference type="Gene3D" id="1.10.10.60">
    <property type="entry name" value="Homeodomain-like"/>
    <property type="match status" value="1"/>
</dbReference>
<dbReference type="GO" id="GO:0003700">
    <property type="term" value="F:DNA-binding transcription factor activity"/>
    <property type="evidence" value="ECO:0007669"/>
    <property type="project" value="InterPro"/>
</dbReference>